<keyword evidence="1" id="KW-1133">Transmembrane helix</keyword>
<proteinExistence type="predicted"/>
<accession>A0ABV3ETM7</accession>
<dbReference type="Proteomes" id="UP001551584">
    <property type="component" value="Unassembled WGS sequence"/>
</dbReference>
<organism evidence="3 4">
    <name type="scientific">Streptomyces chilikensis</name>
    <dbReference type="NCBI Taxonomy" id="1194079"/>
    <lineage>
        <taxon>Bacteria</taxon>
        <taxon>Bacillati</taxon>
        <taxon>Actinomycetota</taxon>
        <taxon>Actinomycetes</taxon>
        <taxon>Kitasatosporales</taxon>
        <taxon>Streptomycetaceae</taxon>
        <taxon>Streptomyces</taxon>
    </lineage>
</organism>
<reference evidence="3 4" key="1">
    <citation type="submission" date="2024-06" db="EMBL/GenBank/DDBJ databases">
        <title>The Natural Products Discovery Center: Release of the First 8490 Sequenced Strains for Exploring Actinobacteria Biosynthetic Diversity.</title>
        <authorList>
            <person name="Kalkreuter E."/>
            <person name="Kautsar S.A."/>
            <person name="Yang D."/>
            <person name="Bader C.D."/>
            <person name="Teijaro C.N."/>
            <person name="Fluegel L."/>
            <person name="Davis C.M."/>
            <person name="Simpson J.R."/>
            <person name="Lauterbach L."/>
            <person name="Steele A.D."/>
            <person name="Gui C."/>
            <person name="Meng S."/>
            <person name="Li G."/>
            <person name="Viehrig K."/>
            <person name="Ye F."/>
            <person name="Su P."/>
            <person name="Kiefer A.F."/>
            <person name="Nichols A."/>
            <person name="Cepeda A.J."/>
            <person name="Yan W."/>
            <person name="Fan B."/>
            <person name="Jiang Y."/>
            <person name="Adhikari A."/>
            <person name="Zheng C.-J."/>
            <person name="Schuster L."/>
            <person name="Cowan T.M."/>
            <person name="Smanski M.J."/>
            <person name="Chevrette M.G."/>
            <person name="De Carvalho L.P.S."/>
            <person name="Shen B."/>
        </authorList>
    </citation>
    <scope>NUCLEOTIDE SEQUENCE [LARGE SCALE GENOMIC DNA]</scope>
    <source>
        <strain evidence="3 4">NPDC048117</strain>
    </source>
</reference>
<name>A0ABV3ETM7_9ACTN</name>
<evidence type="ECO:0000259" key="2">
    <source>
        <dbReference type="Pfam" id="PF13400"/>
    </source>
</evidence>
<evidence type="ECO:0000313" key="4">
    <source>
        <dbReference type="Proteomes" id="UP001551584"/>
    </source>
</evidence>
<protein>
    <submittedName>
        <fullName evidence="3">Pilus assembly protein TadG-related protein</fullName>
    </submittedName>
</protein>
<keyword evidence="4" id="KW-1185">Reference proteome</keyword>
<evidence type="ECO:0000313" key="3">
    <source>
        <dbReference type="EMBL" id="MEU9579491.1"/>
    </source>
</evidence>
<dbReference type="Pfam" id="PF13400">
    <property type="entry name" value="Tad"/>
    <property type="match status" value="1"/>
</dbReference>
<keyword evidence="1" id="KW-0472">Membrane</keyword>
<evidence type="ECO:0000256" key="1">
    <source>
        <dbReference type="SAM" id="Phobius"/>
    </source>
</evidence>
<feature type="domain" description="Putative Flp pilus-assembly TadG-like N-terminal" evidence="2">
    <location>
        <begin position="12"/>
        <end position="58"/>
    </location>
</feature>
<dbReference type="InterPro" id="IPR028087">
    <property type="entry name" value="Tad_N"/>
</dbReference>
<gene>
    <name evidence="3" type="ORF">AB0D95_19840</name>
</gene>
<sequence>MSRPTAFRDDRGQTLPLYIGLTAILLLAGFAFFAWAQAASVRNQAQTAADAAALAAAQEAREELMEGLEASLADEGDWLDWLNPEKATGYGATAAAAELAARNNASLQGGALPAVHNGFPGYQVAVRTNFTVGESIIPGTESTRAEASAAAVLQPRCQFEADADPAEAVELDCDGELVTLDPTDFDPADLPDAAVLFSVYLAD</sequence>
<dbReference type="EMBL" id="JBEZNA010000048">
    <property type="protein sequence ID" value="MEU9579491.1"/>
    <property type="molecule type" value="Genomic_DNA"/>
</dbReference>
<dbReference type="RefSeq" id="WP_359274470.1">
    <property type="nucleotide sequence ID" value="NZ_JBEZNA010000048.1"/>
</dbReference>
<comment type="caution">
    <text evidence="3">The sequence shown here is derived from an EMBL/GenBank/DDBJ whole genome shotgun (WGS) entry which is preliminary data.</text>
</comment>
<feature type="transmembrane region" description="Helical" evidence="1">
    <location>
        <begin position="15"/>
        <end position="36"/>
    </location>
</feature>
<keyword evidence="1" id="KW-0812">Transmembrane</keyword>